<dbReference type="eggNOG" id="ENOG503360J">
    <property type="taxonomic scope" value="Bacteria"/>
</dbReference>
<feature type="chain" id="PRO_5004847468" description="NEAT domain-containing protein" evidence="1">
    <location>
        <begin position="23"/>
        <end position="141"/>
    </location>
</feature>
<dbReference type="AlphaFoldDB" id="W4QPI3"/>
<feature type="signal peptide" evidence="1">
    <location>
        <begin position="1"/>
        <end position="22"/>
    </location>
</feature>
<reference evidence="2 3" key="1">
    <citation type="journal article" date="2014" name="Genome Announc.">
        <title>Draft Genome Sequences of Three Alkaliphilic Bacillus Strains, Bacillus wakoensis JCM 9140T, Bacillus akibai JCM 9157T, and Bacillus hemicellulosilyticus JCM 9152T.</title>
        <authorList>
            <person name="Yuki M."/>
            <person name="Oshima K."/>
            <person name="Suda W."/>
            <person name="Oshida Y."/>
            <person name="Kitamura K."/>
            <person name="Iida T."/>
            <person name="Hattori M."/>
            <person name="Ohkuma M."/>
        </authorList>
    </citation>
    <scope>NUCLEOTIDE SEQUENCE [LARGE SCALE GENOMIC DNA]</scope>
    <source>
        <strain evidence="2 3">JCM 9157</strain>
    </source>
</reference>
<dbReference type="EMBL" id="BAUV01000004">
    <property type="protein sequence ID" value="GAE33827.1"/>
    <property type="molecule type" value="Genomic_DNA"/>
</dbReference>
<evidence type="ECO:0000313" key="2">
    <source>
        <dbReference type="EMBL" id="GAE33827.1"/>
    </source>
</evidence>
<gene>
    <name evidence="2" type="ORF">JCM9157_853</name>
</gene>
<comment type="caution">
    <text evidence="2">The sequence shown here is derived from an EMBL/GenBank/DDBJ whole genome shotgun (WGS) entry which is preliminary data.</text>
</comment>
<organism evidence="2 3">
    <name type="scientific">Halalkalibacter akibai (strain ATCC 43226 / DSM 21942 / CIP 109018 / JCM 9157 / 1139)</name>
    <name type="common">Bacillus akibai</name>
    <dbReference type="NCBI Taxonomy" id="1236973"/>
    <lineage>
        <taxon>Bacteria</taxon>
        <taxon>Bacillati</taxon>
        <taxon>Bacillota</taxon>
        <taxon>Bacilli</taxon>
        <taxon>Bacillales</taxon>
        <taxon>Bacillaceae</taxon>
        <taxon>Halalkalibacter</taxon>
    </lineage>
</organism>
<protein>
    <recommendedName>
        <fullName evidence="4">NEAT domain-containing protein</fullName>
    </recommendedName>
</protein>
<dbReference type="Proteomes" id="UP000018896">
    <property type="component" value="Unassembled WGS sequence"/>
</dbReference>
<keyword evidence="3" id="KW-1185">Reference proteome</keyword>
<sequence length="141" mass="16124">MMKLVIPIILLVMCVPSLCVQAAELESLENVKIVPLQSTGVVNISPSRNMEVNYDKKEDWVYVECFVDGFKFTENKVGSLHQEGEGHIRLYINDEHVDTLFQPAFIIENLPEGEHVVKVVVVKNDRSPYDLEESFTVKMER</sequence>
<evidence type="ECO:0000313" key="3">
    <source>
        <dbReference type="Proteomes" id="UP000018896"/>
    </source>
</evidence>
<keyword evidence="1" id="KW-0732">Signal</keyword>
<accession>W4QPI3</accession>
<evidence type="ECO:0008006" key="4">
    <source>
        <dbReference type="Google" id="ProtNLM"/>
    </source>
</evidence>
<dbReference type="STRING" id="1236973.JCM9157_853"/>
<proteinExistence type="predicted"/>
<evidence type="ECO:0000256" key="1">
    <source>
        <dbReference type="SAM" id="SignalP"/>
    </source>
</evidence>
<name>W4QPI3_HALA3</name>